<evidence type="ECO:0000256" key="4">
    <source>
        <dbReference type="ARBA" id="ARBA00022695"/>
    </source>
</evidence>
<dbReference type="OrthoDB" id="532420at2759"/>
<dbReference type="GO" id="GO:0051748">
    <property type="term" value="F:UTP-monosaccharide-1-phosphate uridylyltransferase activity"/>
    <property type="evidence" value="ECO:0007669"/>
    <property type="project" value="UniProtKB-EC"/>
</dbReference>
<evidence type="ECO:0000256" key="2">
    <source>
        <dbReference type="ARBA" id="ARBA00001946"/>
    </source>
</evidence>
<dbReference type="GO" id="GO:0003977">
    <property type="term" value="F:UDP-N-acetylglucosamine diphosphorylase activity"/>
    <property type="evidence" value="ECO:0007669"/>
    <property type="project" value="TreeGrafter"/>
</dbReference>
<evidence type="ECO:0000313" key="8">
    <source>
        <dbReference type="EMBL" id="OAO14453.1"/>
    </source>
</evidence>
<proteinExistence type="inferred from homology"/>
<dbReference type="Gene3D" id="2.160.10.30">
    <property type="match status" value="1"/>
</dbReference>
<keyword evidence="3" id="KW-0808">Transferase</keyword>
<evidence type="ECO:0000256" key="5">
    <source>
        <dbReference type="ARBA" id="ARBA00038047"/>
    </source>
</evidence>
<name>A0A196SBR1_BLAHN</name>
<sequence length="594" mass="65719">MSSFINPSLIPSLNQADLELCESLSTCGQKEVLASFTTPEQIKNFLDDARMVNANYPGGVSKYVDTAKGLLRDSAQNVNAFDGFKVEIPSGVNLDYKKGDFDELEKLGKDMLKDTGFSLVGGGIGERLHSKFIKLSLTSDLVRNQTFLEDYCNYIHAIEMEYGSINPFAIMTSDGTHNGILSMLQKNNYYGLHPEHVTLMKQNGVPALKNAACEIATKEDGHIILKPHGHGDIHLLMSQNHLPTQWRQLGKKYVIFFQDTNGLSMHGYSLLLGVAEKFGFDYCSMTIVRRPGEKVGGICRLVNEHGEALTCNVEYNQLEGVLKSSTGAGDVANAEGNSNYPGNINLLCIRLANYEEVLARSGGVVSEFVNPKYADATRTAFLSPVRLECMMQDYPKLLFGSPSPVGFVSLPRWLCFSAVKNSRENGIKQGKATGYPESFFSGEEDIYKFYRRVLRQCGVQVGDAAYDEALTPAVGLPRFPLVALTSRSGLTTSDMVTHFGKNVVIRDKSVLIVDGKDVHFEDFVLDGALTVKACDGAKVTIRNCTIQNKSWHAEEVDENDEAVEERYALRGYMLVKDETRELVFDKPGEYVIEC</sequence>
<accession>A0A196SBR1</accession>
<protein>
    <recommendedName>
        <fullName evidence="6">UTP-monosaccharide-1-phosphate uridylyltransferase</fullName>
        <ecNumber evidence="6">2.7.7.64</ecNumber>
    </recommendedName>
</protein>
<dbReference type="AlphaFoldDB" id="A0A196SBR1"/>
<keyword evidence="9" id="KW-1185">Reference proteome</keyword>
<evidence type="ECO:0000256" key="6">
    <source>
        <dbReference type="ARBA" id="ARBA00039080"/>
    </source>
</evidence>
<dbReference type="SUPFAM" id="SSF53448">
    <property type="entry name" value="Nucleotide-diphospho-sugar transferases"/>
    <property type="match status" value="1"/>
</dbReference>
<dbReference type="InterPro" id="IPR002618">
    <property type="entry name" value="UDPGP_fam"/>
</dbReference>
<dbReference type="InterPro" id="IPR029044">
    <property type="entry name" value="Nucleotide-diphossugar_trans"/>
</dbReference>
<evidence type="ECO:0000313" key="9">
    <source>
        <dbReference type="Proteomes" id="UP000078348"/>
    </source>
</evidence>
<evidence type="ECO:0000256" key="7">
    <source>
        <dbReference type="ARBA" id="ARBA00048259"/>
    </source>
</evidence>
<dbReference type="GO" id="GO:0006048">
    <property type="term" value="P:UDP-N-acetylglucosamine biosynthetic process"/>
    <property type="evidence" value="ECO:0007669"/>
    <property type="project" value="TreeGrafter"/>
</dbReference>
<comment type="cofactor">
    <cofactor evidence="1">
        <name>Mn(2+)</name>
        <dbReference type="ChEBI" id="CHEBI:29035"/>
    </cofactor>
</comment>
<dbReference type="PANTHER" id="PTHR11952">
    <property type="entry name" value="UDP- GLUCOSE PYROPHOSPHORYLASE"/>
    <property type="match status" value="1"/>
</dbReference>
<comment type="caution">
    <text evidence="8">The sequence shown here is derived from an EMBL/GenBank/DDBJ whole genome shotgun (WGS) entry which is preliminary data.</text>
</comment>
<keyword evidence="4" id="KW-0548">Nucleotidyltransferase</keyword>
<dbReference type="STRING" id="478820.A0A196SBR1"/>
<dbReference type="Gene3D" id="3.90.550.10">
    <property type="entry name" value="Spore Coat Polysaccharide Biosynthesis Protein SpsA, Chain A"/>
    <property type="match status" value="1"/>
</dbReference>
<evidence type="ECO:0000256" key="3">
    <source>
        <dbReference type="ARBA" id="ARBA00022679"/>
    </source>
</evidence>
<dbReference type="EMBL" id="LXWW01000238">
    <property type="protein sequence ID" value="OAO14453.1"/>
    <property type="molecule type" value="Genomic_DNA"/>
</dbReference>
<evidence type="ECO:0000256" key="1">
    <source>
        <dbReference type="ARBA" id="ARBA00001936"/>
    </source>
</evidence>
<dbReference type="Pfam" id="PF01704">
    <property type="entry name" value="UDPGP"/>
    <property type="match status" value="1"/>
</dbReference>
<organism evidence="8 9">
    <name type="scientific">Blastocystis sp. subtype 1 (strain ATCC 50177 / NandII)</name>
    <dbReference type="NCBI Taxonomy" id="478820"/>
    <lineage>
        <taxon>Eukaryota</taxon>
        <taxon>Sar</taxon>
        <taxon>Stramenopiles</taxon>
        <taxon>Bigyra</taxon>
        <taxon>Opalozoa</taxon>
        <taxon>Opalinata</taxon>
        <taxon>Blastocystidae</taxon>
        <taxon>Blastocystis</taxon>
    </lineage>
</organism>
<comment type="cofactor">
    <cofactor evidence="2">
        <name>Mg(2+)</name>
        <dbReference type="ChEBI" id="CHEBI:18420"/>
    </cofactor>
</comment>
<dbReference type="EC" id="2.7.7.64" evidence="6"/>
<comment type="similarity">
    <text evidence="5">Belongs to the USP family.</text>
</comment>
<dbReference type="PANTHER" id="PTHR11952:SF9">
    <property type="entry name" value="UDP-SUGAR PYROPHOSPHORYLASE"/>
    <property type="match status" value="1"/>
</dbReference>
<reference evidence="8 9" key="1">
    <citation type="submission" date="2016-05" db="EMBL/GenBank/DDBJ databases">
        <title>Nuclear genome of Blastocystis sp. subtype 1 NandII.</title>
        <authorList>
            <person name="Gentekaki E."/>
            <person name="Curtis B."/>
            <person name="Stairs C."/>
            <person name="Eme L."/>
            <person name="Herman E."/>
            <person name="Klimes V."/>
            <person name="Arias M.C."/>
            <person name="Elias M."/>
            <person name="Hilliou F."/>
            <person name="Klute M."/>
            <person name="Malik S.-B."/>
            <person name="Pightling A."/>
            <person name="Rachubinski R."/>
            <person name="Salas D."/>
            <person name="Schlacht A."/>
            <person name="Suga H."/>
            <person name="Archibald J."/>
            <person name="Ball S.G."/>
            <person name="Clark G."/>
            <person name="Dacks J."/>
            <person name="Van Der Giezen M."/>
            <person name="Tsaousis A."/>
            <person name="Roger A."/>
        </authorList>
    </citation>
    <scope>NUCLEOTIDE SEQUENCE [LARGE SCALE GENOMIC DNA]</scope>
    <source>
        <strain evidence="9">ATCC 50177 / NandII</strain>
    </source>
</reference>
<comment type="catalytic activity">
    <reaction evidence="7">
        <text>a monosaccharide 1-phosphate + UTP + H(+) = a UDP-monosaccharide + diphosphate</text>
        <dbReference type="Rhea" id="RHEA:13205"/>
        <dbReference type="ChEBI" id="CHEBI:15378"/>
        <dbReference type="ChEBI" id="CHEBI:33019"/>
        <dbReference type="ChEBI" id="CHEBI:46398"/>
        <dbReference type="ChEBI" id="CHEBI:140358"/>
        <dbReference type="ChEBI" id="CHEBI:140359"/>
        <dbReference type="EC" id="2.7.7.64"/>
    </reaction>
</comment>
<dbReference type="InterPro" id="IPR039741">
    <property type="entry name" value="UDP-sugar_pyrophosphorylase"/>
</dbReference>
<dbReference type="Proteomes" id="UP000078348">
    <property type="component" value="Unassembled WGS sequence"/>
</dbReference>
<gene>
    <name evidence="8" type="ORF">AV274_3756</name>
</gene>